<evidence type="ECO:0000256" key="3">
    <source>
        <dbReference type="ARBA" id="ARBA00022617"/>
    </source>
</evidence>
<feature type="domain" description="Heme haloperoxidase family profile" evidence="9">
    <location>
        <begin position="1"/>
        <end position="181"/>
    </location>
</feature>
<protein>
    <recommendedName>
        <fullName evidence="9">Heme haloperoxidase family profile domain-containing protein</fullName>
    </recommendedName>
</protein>
<organism evidence="10 11">
    <name type="scientific">Cercospora berteroae</name>
    <dbReference type="NCBI Taxonomy" id="357750"/>
    <lineage>
        <taxon>Eukaryota</taxon>
        <taxon>Fungi</taxon>
        <taxon>Dikarya</taxon>
        <taxon>Ascomycota</taxon>
        <taxon>Pezizomycotina</taxon>
        <taxon>Dothideomycetes</taxon>
        <taxon>Dothideomycetidae</taxon>
        <taxon>Mycosphaerellales</taxon>
        <taxon>Mycosphaerellaceae</taxon>
        <taxon>Cercospora</taxon>
    </lineage>
</organism>
<keyword evidence="5" id="KW-0560">Oxidoreductase</keyword>
<dbReference type="PANTHER" id="PTHR33577">
    <property type="entry name" value="STERIGMATOCYSTIN BIOSYNTHESIS PEROXIDASE STCC-RELATED"/>
    <property type="match status" value="1"/>
</dbReference>
<evidence type="ECO:0000256" key="7">
    <source>
        <dbReference type="ARBA" id="ARBA00025795"/>
    </source>
</evidence>
<evidence type="ECO:0000256" key="6">
    <source>
        <dbReference type="ARBA" id="ARBA00023004"/>
    </source>
</evidence>
<name>A0A2S6CEZ1_9PEZI</name>
<evidence type="ECO:0000256" key="4">
    <source>
        <dbReference type="ARBA" id="ARBA00022723"/>
    </source>
</evidence>
<keyword evidence="4" id="KW-0479">Metal-binding</keyword>
<dbReference type="Proteomes" id="UP000237631">
    <property type="component" value="Unassembled WGS sequence"/>
</dbReference>
<comment type="similarity">
    <text evidence="7">Belongs to the chloroperoxidase family.</text>
</comment>
<dbReference type="Gene3D" id="1.10.489.10">
    <property type="entry name" value="Chloroperoxidase-like"/>
    <property type="match status" value="1"/>
</dbReference>
<feature type="compositionally biased region" description="Polar residues" evidence="8">
    <location>
        <begin position="275"/>
        <end position="290"/>
    </location>
</feature>
<keyword evidence="2" id="KW-0575">Peroxidase</keyword>
<keyword evidence="3" id="KW-0349">Heme</keyword>
<sequence length="308" mass="33927">MHVRLPSGLSYEVSTFLSAFGLLAGRDLLSGKYSIGGQVNRVPNTLGPAPGLDSHGVFEIDSSITRQDTHWGTNANFLIDRWEQYVGTSNKCGDQFGFDMHVEDAHNRYVASRTHNPSFLAGLIWLFVSHVERVLVFALLPNGTNPDVADYANVAPFFLDEKFPEKWFRRATPWTAAQNFPTAFQMFFQTGDQLGANVGTGNFIPFNAKLSERTPQDLMCFFVMKLLHLTPAQLQQPSVAANPALWKTFMKGVVWPFFVNDGEYNCPVDEFVGPSQSAGQKGDSYSSSGSPVDGAHGDIGFIRSDGLS</sequence>
<dbReference type="GO" id="GO:0046872">
    <property type="term" value="F:metal ion binding"/>
    <property type="evidence" value="ECO:0007669"/>
    <property type="project" value="UniProtKB-KW"/>
</dbReference>
<evidence type="ECO:0000256" key="2">
    <source>
        <dbReference type="ARBA" id="ARBA00022559"/>
    </source>
</evidence>
<dbReference type="PANTHER" id="PTHR33577:SF15">
    <property type="entry name" value="HEME HALOPEROXIDASE FAMILY PROFILE DOMAIN-CONTAINING PROTEIN"/>
    <property type="match status" value="1"/>
</dbReference>
<evidence type="ECO:0000259" key="9">
    <source>
        <dbReference type="PROSITE" id="PS51405"/>
    </source>
</evidence>
<dbReference type="GO" id="GO:0004601">
    <property type="term" value="F:peroxidase activity"/>
    <property type="evidence" value="ECO:0007669"/>
    <property type="project" value="UniProtKB-KW"/>
</dbReference>
<dbReference type="AlphaFoldDB" id="A0A2S6CEZ1"/>
<dbReference type="InterPro" id="IPR036851">
    <property type="entry name" value="Chloroperoxidase-like_sf"/>
</dbReference>
<keyword evidence="6" id="KW-0408">Iron</keyword>
<comment type="caution">
    <text evidence="10">The sequence shown here is derived from an EMBL/GenBank/DDBJ whole genome shotgun (WGS) entry which is preliminary data.</text>
</comment>
<dbReference type="OrthoDB" id="3646100at2759"/>
<gene>
    <name evidence="10" type="ORF">CBER1_04500</name>
</gene>
<dbReference type="PROSITE" id="PS51405">
    <property type="entry name" value="HEME_HALOPEROXIDASE"/>
    <property type="match status" value="1"/>
</dbReference>
<accession>A0A2S6CEZ1</accession>
<dbReference type="Pfam" id="PF01328">
    <property type="entry name" value="Peroxidase_2"/>
    <property type="match status" value="1"/>
</dbReference>
<proteinExistence type="inferred from homology"/>
<dbReference type="EMBL" id="PNEN01000465">
    <property type="protein sequence ID" value="PPJ58312.1"/>
    <property type="molecule type" value="Genomic_DNA"/>
</dbReference>
<evidence type="ECO:0000256" key="5">
    <source>
        <dbReference type="ARBA" id="ARBA00023002"/>
    </source>
</evidence>
<keyword evidence="11" id="KW-1185">Reference proteome</keyword>
<evidence type="ECO:0000313" key="10">
    <source>
        <dbReference type="EMBL" id="PPJ58312.1"/>
    </source>
</evidence>
<evidence type="ECO:0000256" key="1">
    <source>
        <dbReference type="ARBA" id="ARBA00001970"/>
    </source>
</evidence>
<evidence type="ECO:0000313" key="11">
    <source>
        <dbReference type="Proteomes" id="UP000237631"/>
    </source>
</evidence>
<feature type="region of interest" description="Disordered" evidence="8">
    <location>
        <begin position="275"/>
        <end position="308"/>
    </location>
</feature>
<evidence type="ECO:0000256" key="8">
    <source>
        <dbReference type="SAM" id="MobiDB-lite"/>
    </source>
</evidence>
<reference evidence="11" key="1">
    <citation type="journal article" date="2017" name="bioRxiv">
        <title>Conservation of a gene cluster reveals novel cercosporin biosynthetic mechanisms and extends production to the genus Colletotrichum.</title>
        <authorList>
            <person name="de Jonge R."/>
            <person name="Ebert M.K."/>
            <person name="Huitt-Roehl C.R."/>
            <person name="Pal P."/>
            <person name="Suttle J.C."/>
            <person name="Spanner R.E."/>
            <person name="Neubauer J.D."/>
            <person name="Jurick W.M.II."/>
            <person name="Stott K.A."/>
            <person name="Secor G.A."/>
            <person name="Thomma B.P.H.J."/>
            <person name="Van de Peer Y."/>
            <person name="Townsend C.A."/>
            <person name="Bolton M.D."/>
        </authorList>
    </citation>
    <scope>NUCLEOTIDE SEQUENCE [LARGE SCALE GENOMIC DNA]</scope>
    <source>
        <strain evidence="11">CBS538.71</strain>
    </source>
</reference>
<dbReference type="InterPro" id="IPR000028">
    <property type="entry name" value="Chloroperoxidase"/>
</dbReference>
<comment type="cofactor">
    <cofactor evidence="1">
        <name>heme b</name>
        <dbReference type="ChEBI" id="CHEBI:60344"/>
    </cofactor>
</comment>